<feature type="compositionally biased region" description="Basic residues" evidence="1">
    <location>
        <begin position="88"/>
        <end position="104"/>
    </location>
</feature>
<dbReference type="InterPro" id="IPR006740">
    <property type="entry name" value="DUF604"/>
</dbReference>
<sequence>MTLQIQKPAQRQSNGNSNVGTKVDIRGNPYGLLAAHPLAPLVSLHHLDYVQPVFPGMTQIESLKKLTTAYEMDPSRALQQSFCYNLKRPRNSKRRFQRSNRGNHGKTDPSRLTPDTSRKTRVRNPLLISWIMRRASMGIGSGPDTQGTLKISKISKSLIKE</sequence>
<reference evidence="2 3" key="1">
    <citation type="journal article" date="2024" name="G3 (Bethesda)">
        <title>Genome assembly of Hibiscus sabdariffa L. provides insights into metabolisms of medicinal natural products.</title>
        <authorList>
            <person name="Kim T."/>
        </authorList>
    </citation>
    <scope>NUCLEOTIDE SEQUENCE [LARGE SCALE GENOMIC DNA]</scope>
    <source>
        <strain evidence="2">TK-2024</strain>
        <tissue evidence="2">Old leaves</tissue>
    </source>
</reference>
<name>A0ABR1ZYQ5_9ROSI</name>
<organism evidence="2 3">
    <name type="scientific">Hibiscus sabdariffa</name>
    <name type="common">roselle</name>
    <dbReference type="NCBI Taxonomy" id="183260"/>
    <lineage>
        <taxon>Eukaryota</taxon>
        <taxon>Viridiplantae</taxon>
        <taxon>Streptophyta</taxon>
        <taxon>Embryophyta</taxon>
        <taxon>Tracheophyta</taxon>
        <taxon>Spermatophyta</taxon>
        <taxon>Magnoliopsida</taxon>
        <taxon>eudicotyledons</taxon>
        <taxon>Gunneridae</taxon>
        <taxon>Pentapetalae</taxon>
        <taxon>rosids</taxon>
        <taxon>malvids</taxon>
        <taxon>Malvales</taxon>
        <taxon>Malvaceae</taxon>
        <taxon>Malvoideae</taxon>
        <taxon>Hibiscus</taxon>
    </lineage>
</organism>
<proteinExistence type="predicted"/>
<dbReference type="Proteomes" id="UP001396334">
    <property type="component" value="Unassembled WGS sequence"/>
</dbReference>
<evidence type="ECO:0000313" key="2">
    <source>
        <dbReference type="EMBL" id="KAK8485834.1"/>
    </source>
</evidence>
<protein>
    <submittedName>
        <fullName evidence="2">Uncharacterized protein</fullName>
    </submittedName>
</protein>
<accession>A0ABR1ZYQ5</accession>
<comment type="caution">
    <text evidence="2">The sequence shown here is derived from an EMBL/GenBank/DDBJ whole genome shotgun (WGS) entry which is preliminary data.</text>
</comment>
<dbReference type="Pfam" id="PF04646">
    <property type="entry name" value="DUF604"/>
    <property type="match status" value="1"/>
</dbReference>
<feature type="region of interest" description="Disordered" evidence="1">
    <location>
        <begin position="1"/>
        <end position="22"/>
    </location>
</feature>
<evidence type="ECO:0000313" key="3">
    <source>
        <dbReference type="Proteomes" id="UP001396334"/>
    </source>
</evidence>
<gene>
    <name evidence="2" type="ORF">V6N11_012861</name>
</gene>
<dbReference type="PANTHER" id="PTHR10811">
    <property type="entry name" value="FRINGE-RELATED"/>
    <property type="match status" value="1"/>
</dbReference>
<evidence type="ECO:0000256" key="1">
    <source>
        <dbReference type="SAM" id="MobiDB-lite"/>
    </source>
</evidence>
<keyword evidence="3" id="KW-1185">Reference proteome</keyword>
<feature type="compositionally biased region" description="Polar residues" evidence="1">
    <location>
        <begin position="1"/>
        <end position="20"/>
    </location>
</feature>
<dbReference type="EMBL" id="JBBPBN010000477">
    <property type="protein sequence ID" value="KAK8485834.1"/>
    <property type="molecule type" value="Genomic_DNA"/>
</dbReference>
<feature type="region of interest" description="Disordered" evidence="1">
    <location>
        <begin position="88"/>
        <end position="119"/>
    </location>
</feature>